<sequence>MNSDTFLDYAQFQLSPRRTRCELFVSGDGKTEKLASGLLKPFLTHLKVAEEQASQGVQSIKVEVDKWKNAGNWFNKGTLERFVRFVSTPEVLEIVNTFDAEMSQLEGARKIYSQGTGDQLSGKFGKNESATAGAADKTKKELLRAIDLRLTAVKQDLATACARASAAGFTLDTASELLLFADHFGAPRLNEACTKFIALWQRRTELISHPQSPSQLIPPRWKDLDHAHLHWWNYHQSMEKDVNKAKEDPSPSAASSDELVQQSATGSRRLSVLDRINLFETKQKEQSANAATISSRTSSGAGTNKVVAGRGEHRRLPSDASIEKLVLRRWSGASDMSIDLSNNNSISSDRKESGTTAETPTSSASPQVQSGSKTEEGAGLLKDTATSQPRLGPKDNSTVTHVSSLSLSKVETRPSPNNGDGRVDVLLREGTTTSKTRCEQSMESGNGESQTEFSILVGGARVSGFGDVAKNQASSKTESEPGEGANQKDQTASLSQFDRVVMQNIGMEDQAAPEVSSRAAPVTLVKAKSKDQARADTAGRKIQAPSITKFRAFERTDDGGAKPNYPLDSRFHVKASLEKMEDSASQSDLPSTSQRKTNPGYQEAGRKEEATSHMSFKDSVEDGSGSRRTQLYGRTSAPDQGKKVQGRRDERAVNQATRIPVFSGKKVTEQEEVLQLPSIPPVDQAQLTRPLKGNNELQLKADELEKLFAAHKLRVDGDRTASSQRSKTVDGQVLKSAEKRPVDGPTEQFSEGNMSSLCLSNGAEFDSNLLLKMADNLDSANSMKQKLGTISPSDDSRGKLYERYVQKREAKLREESGSKRAQKEAKMKAMHDSLERSHAEMKAKLTGSADKRDSILAYRRTVKKKSFNVHSDKRNLGQTIELLQREEDVQESDQVMYGQDRFNSDTLSGNESSTSSKKLVSNKSSSSSTRRISAAPIPKPSSKITNSSPIRRKMRPENPLAQSVPNFSDLRKENTKPATGGKVASCAQPRYFARSKSAIEEANIVKEENPQRFHSMRKSVAIPGELKDLSPLSSDGANLTALDFLKEQMEQNVNKIRKNSESKSVLRKGRGVGPDAGGGLSKLKGFMNSEVPKDEEEVLIDKCEDLPAMVEEDEKESDRAYSEENFQATSFPVESNNENGDPGAENADDLRSLSQDRVDSSAICSTFNPSAGYVQESPGESPGSWNSNIHHSFSYAHDASDVDASVGSPTGSPASWNSHPLNQMMETDAARMRKKWGNAQIPVLVSNASHHPHKDVTKGFKRLFKFGRKNRGAEYLVNDWASASTASEGDDDAEDVRELGSRPSEVLGKSRMGYSVSAYEGLNSSDTFPEQAPRSFFSLSSFRGKVSEAKPR</sequence>
<feature type="compositionally biased region" description="Basic and acidic residues" evidence="1">
    <location>
        <begin position="528"/>
        <end position="539"/>
    </location>
</feature>
<dbReference type="OMA" id="GKMFMEA"/>
<feature type="region of interest" description="Disordered" evidence="1">
    <location>
        <begin position="880"/>
        <end position="984"/>
    </location>
</feature>
<dbReference type="PANTHER" id="PTHR31008">
    <property type="entry name" value="COP1-INTERACTING PROTEIN-RELATED"/>
    <property type="match status" value="1"/>
</dbReference>
<feature type="region of interest" description="Disordered" evidence="1">
    <location>
        <begin position="716"/>
        <end position="751"/>
    </location>
</feature>
<dbReference type="EMBL" id="CM007383">
    <property type="protein sequence ID" value="ONK75130.1"/>
    <property type="molecule type" value="Genomic_DNA"/>
</dbReference>
<feature type="compositionally biased region" description="Low complexity" evidence="1">
    <location>
        <begin position="336"/>
        <end position="347"/>
    </location>
</feature>
<evidence type="ECO:0000256" key="1">
    <source>
        <dbReference type="SAM" id="MobiDB-lite"/>
    </source>
</evidence>
<dbReference type="Proteomes" id="UP000243459">
    <property type="component" value="Chromosome 3"/>
</dbReference>
<feature type="compositionally biased region" description="Low complexity" evidence="1">
    <location>
        <begin position="912"/>
        <end position="928"/>
    </location>
</feature>
<feature type="compositionally biased region" description="Polar residues" evidence="1">
    <location>
        <begin position="252"/>
        <end position="266"/>
    </location>
</feature>
<feature type="region of interest" description="Disordered" evidence="1">
    <location>
        <begin position="283"/>
        <end position="315"/>
    </location>
</feature>
<feature type="compositionally biased region" description="Polar residues" evidence="1">
    <location>
        <begin position="1124"/>
        <end position="1139"/>
    </location>
</feature>
<feature type="compositionally biased region" description="Polar residues" evidence="1">
    <location>
        <begin position="583"/>
        <end position="600"/>
    </location>
</feature>
<feature type="region of interest" description="Disordered" evidence="1">
    <location>
        <begin position="242"/>
        <end position="266"/>
    </location>
</feature>
<feature type="region of interest" description="Disordered" evidence="1">
    <location>
        <begin position="1056"/>
        <end position="1149"/>
    </location>
</feature>
<feature type="region of interest" description="Disordered" evidence="1">
    <location>
        <begin position="336"/>
        <end position="451"/>
    </location>
</feature>
<feature type="region of interest" description="Disordered" evidence="1">
    <location>
        <begin position="1284"/>
        <end position="1304"/>
    </location>
</feature>
<accession>A0A5P1FEZ5</accession>
<feature type="region of interest" description="Disordered" evidence="1">
    <location>
        <begin position="468"/>
        <end position="494"/>
    </location>
</feature>
<feature type="compositionally biased region" description="Basic and acidic residues" evidence="1">
    <location>
        <begin position="569"/>
        <end position="582"/>
    </location>
</feature>
<evidence type="ECO:0008006" key="4">
    <source>
        <dbReference type="Google" id="ProtNLM"/>
    </source>
</evidence>
<evidence type="ECO:0000313" key="2">
    <source>
        <dbReference type="EMBL" id="ONK75130.1"/>
    </source>
</evidence>
<reference evidence="3" key="1">
    <citation type="journal article" date="2017" name="Nat. Commun.">
        <title>The asparagus genome sheds light on the origin and evolution of a young Y chromosome.</title>
        <authorList>
            <person name="Harkess A."/>
            <person name="Zhou J."/>
            <person name="Xu C."/>
            <person name="Bowers J.E."/>
            <person name="Van der Hulst R."/>
            <person name="Ayyampalayam S."/>
            <person name="Mercati F."/>
            <person name="Riccardi P."/>
            <person name="McKain M.R."/>
            <person name="Kakrana A."/>
            <person name="Tang H."/>
            <person name="Ray J."/>
            <person name="Groenendijk J."/>
            <person name="Arikit S."/>
            <person name="Mathioni S.M."/>
            <person name="Nakano M."/>
            <person name="Shan H."/>
            <person name="Telgmann-Rauber A."/>
            <person name="Kanno A."/>
            <person name="Yue Z."/>
            <person name="Chen H."/>
            <person name="Li W."/>
            <person name="Chen Y."/>
            <person name="Xu X."/>
            <person name="Zhang Y."/>
            <person name="Luo S."/>
            <person name="Chen H."/>
            <person name="Gao J."/>
            <person name="Mao Z."/>
            <person name="Pires J.C."/>
            <person name="Luo M."/>
            <person name="Kudrna D."/>
            <person name="Wing R.A."/>
            <person name="Meyers B.C."/>
            <person name="Yi K."/>
            <person name="Kong H."/>
            <person name="Lavrijsen P."/>
            <person name="Sunseri F."/>
            <person name="Falavigna A."/>
            <person name="Ye Y."/>
            <person name="Leebens-Mack J.H."/>
            <person name="Chen G."/>
        </authorList>
    </citation>
    <scope>NUCLEOTIDE SEQUENCE [LARGE SCALE GENOMIC DNA]</scope>
    <source>
        <strain evidence="3">cv. DH0086</strain>
    </source>
</reference>
<feature type="region of interest" description="Disordered" evidence="1">
    <location>
        <begin position="1201"/>
        <end position="1220"/>
    </location>
</feature>
<feature type="compositionally biased region" description="Basic and acidic residues" evidence="1">
    <location>
        <begin position="604"/>
        <end position="620"/>
    </location>
</feature>
<feature type="compositionally biased region" description="Gly residues" evidence="1">
    <location>
        <begin position="1071"/>
        <end position="1080"/>
    </location>
</feature>
<proteinExistence type="predicted"/>
<feature type="compositionally biased region" description="Basic and acidic residues" evidence="1">
    <location>
        <begin position="640"/>
        <end position="652"/>
    </location>
</feature>
<gene>
    <name evidence="2" type="ORF">A4U43_C03F13680</name>
</gene>
<feature type="compositionally biased region" description="Basic and acidic residues" evidence="1">
    <location>
        <begin position="551"/>
        <end position="560"/>
    </location>
</feature>
<feature type="compositionally biased region" description="Polar residues" evidence="1">
    <location>
        <begin position="430"/>
        <end position="451"/>
    </location>
</feature>
<feature type="compositionally biased region" description="Low complexity" evidence="1">
    <location>
        <begin position="397"/>
        <end position="408"/>
    </location>
</feature>
<protein>
    <recommendedName>
        <fullName evidence="4">COP1-interacting protein 7</fullName>
    </recommendedName>
</protein>
<feature type="region of interest" description="Disordered" evidence="1">
    <location>
        <begin position="809"/>
        <end position="849"/>
    </location>
</feature>
<feature type="compositionally biased region" description="Low complexity" evidence="1">
    <location>
        <begin position="354"/>
        <end position="366"/>
    </location>
</feature>
<feature type="compositionally biased region" description="Polar residues" evidence="1">
    <location>
        <begin position="286"/>
        <end position="302"/>
    </location>
</feature>
<evidence type="ECO:0000313" key="3">
    <source>
        <dbReference type="Proteomes" id="UP000243459"/>
    </source>
</evidence>
<feature type="compositionally biased region" description="Polar residues" evidence="1">
    <location>
        <begin position="1207"/>
        <end position="1220"/>
    </location>
</feature>
<dbReference type="Gramene" id="ONK75130">
    <property type="protein sequence ID" value="ONK75130"/>
    <property type="gene ID" value="A4U43_C03F13680"/>
</dbReference>
<feature type="region of interest" description="Disordered" evidence="1">
    <location>
        <begin position="524"/>
        <end position="657"/>
    </location>
</feature>
<name>A0A5P1FEZ5_ASPOF</name>
<keyword evidence="3" id="KW-1185">Reference proteome</keyword>
<dbReference type="PANTHER" id="PTHR31008:SF15">
    <property type="entry name" value="GPI-ANCHORED ADHESIN-LIKE PROTEIN"/>
    <property type="match status" value="1"/>
</dbReference>
<organism evidence="2 3">
    <name type="scientific">Asparagus officinalis</name>
    <name type="common">Garden asparagus</name>
    <dbReference type="NCBI Taxonomy" id="4686"/>
    <lineage>
        <taxon>Eukaryota</taxon>
        <taxon>Viridiplantae</taxon>
        <taxon>Streptophyta</taxon>
        <taxon>Embryophyta</taxon>
        <taxon>Tracheophyta</taxon>
        <taxon>Spermatophyta</taxon>
        <taxon>Magnoliopsida</taxon>
        <taxon>Liliopsida</taxon>
        <taxon>Asparagales</taxon>
        <taxon>Asparagaceae</taxon>
        <taxon>Asparagoideae</taxon>
        <taxon>Asparagus</taxon>
    </lineage>
</organism>